<dbReference type="AlphaFoldDB" id="A0A1E4S358"/>
<proteinExistence type="predicted"/>
<sequence length="67" mass="7696">MAYYRLQQHKNRMIDACHTGTEQEVEENSCPTTTPPNHFGTVRYSNVKLQDLMTIVSQDDPSTSYLC</sequence>
<gene>
    <name evidence="1" type="ORF">CYBJADRAFT_167367</name>
</gene>
<name>A0A1E4S358_CYBJN</name>
<evidence type="ECO:0000313" key="2">
    <source>
        <dbReference type="Proteomes" id="UP000094389"/>
    </source>
</evidence>
<dbReference type="RefSeq" id="XP_020071005.1">
    <property type="nucleotide sequence ID" value="XM_020214874.1"/>
</dbReference>
<keyword evidence="2" id="KW-1185">Reference proteome</keyword>
<accession>A0A1E4S358</accession>
<organism evidence="1 2">
    <name type="scientific">Cyberlindnera jadinii (strain ATCC 18201 / CBS 1600 / BCRC 20928 / JCM 3617 / NBRC 0987 / NRRL Y-1542)</name>
    <name type="common">Torula yeast</name>
    <name type="synonym">Candida utilis</name>
    <dbReference type="NCBI Taxonomy" id="983966"/>
    <lineage>
        <taxon>Eukaryota</taxon>
        <taxon>Fungi</taxon>
        <taxon>Dikarya</taxon>
        <taxon>Ascomycota</taxon>
        <taxon>Saccharomycotina</taxon>
        <taxon>Saccharomycetes</taxon>
        <taxon>Phaffomycetales</taxon>
        <taxon>Phaffomycetaceae</taxon>
        <taxon>Cyberlindnera</taxon>
    </lineage>
</organism>
<protein>
    <submittedName>
        <fullName evidence="1">Uncharacterized protein</fullName>
    </submittedName>
</protein>
<dbReference type="EMBL" id="KV453929">
    <property type="protein sequence ID" value="ODV73966.1"/>
    <property type="molecule type" value="Genomic_DNA"/>
</dbReference>
<evidence type="ECO:0000313" key="1">
    <source>
        <dbReference type="EMBL" id="ODV73966.1"/>
    </source>
</evidence>
<dbReference type="Proteomes" id="UP000094389">
    <property type="component" value="Unassembled WGS sequence"/>
</dbReference>
<dbReference type="GeneID" id="30989270"/>
<reference evidence="1 2" key="1">
    <citation type="journal article" date="2016" name="Proc. Natl. Acad. Sci. U.S.A.">
        <title>Comparative genomics of biotechnologically important yeasts.</title>
        <authorList>
            <person name="Riley R."/>
            <person name="Haridas S."/>
            <person name="Wolfe K.H."/>
            <person name="Lopes M.R."/>
            <person name="Hittinger C.T."/>
            <person name="Goeker M."/>
            <person name="Salamov A.A."/>
            <person name="Wisecaver J.H."/>
            <person name="Long T.M."/>
            <person name="Calvey C.H."/>
            <person name="Aerts A.L."/>
            <person name="Barry K.W."/>
            <person name="Choi C."/>
            <person name="Clum A."/>
            <person name="Coughlan A.Y."/>
            <person name="Deshpande S."/>
            <person name="Douglass A.P."/>
            <person name="Hanson S.J."/>
            <person name="Klenk H.-P."/>
            <person name="LaButti K.M."/>
            <person name="Lapidus A."/>
            <person name="Lindquist E.A."/>
            <person name="Lipzen A.M."/>
            <person name="Meier-Kolthoff J.P."/>
            <person name="Ohm R.A."/>
            <person name="Otillar R.P."/>
            <person name="Pangilinan J.L."/>
            <person name="Peng Y."/>
            <person name="Rokas A."/>
            <person name="Rosa C.A."/>
            <person name="Scheuner C."/>
            <person name="Sibirny A.A."/>
            <person name="Slot J.C."/>
            <person name="Stielow J.B."/>
            <person name="Sun H."/>
            <person name="Kurtzman C.P."/>
            <person name="Blackwell M."/>
            <person name="Grigoriev I.V."/>
            <person name="Jeffries T.W."/>
        </authorList>
    </citation>
    <scope>NUCLEOTIDE SEQUENCE [LARGE SCALE GENOMIC DNA]</scope>
    <source>
        <strain evidence="2">ATCC 18201 / CBS 1600 / BCRC 20928 / JCM 3617 / NBRC 0987 / NRRL Y-1542</strain>
    </source>
</reference>